<dbReference type="Proteomes" id="UP000590749">
    <property type="component" value="Unassembled WGS sequence"/>
</dbReference>
<feature type="chain" id="PRO_5031564264" description="Peptidase MA superfamily protein" evidence="1">
    <location>
        <begin position="27"/>
        <end position="234"/>
    </location>
</feature>
<keyword evidence="1" id="KW-0732">Signal</keyword>
<evidence type="ECO:0000313" key="3">
    <source>
        <dbReference type="Proteomes" id="UP000590749"/>
    </source>
</evidence>
<dbReference type="RefSeq" id="WP_183218707.1">
    <property type="nucleotide sequence ID" value="NZ_BMPW01000008.1"/>
</dbReference>
<dbReference type="PROSITE" id="PS51257">
    <property type="entry name" value="PROKAR_LIPOPROTEIN"/>
    <property type="match status" value="1"/>
</dbReference>
<dbReference type="AlphaFoldDB" id="A0A7W5FDG1"/>
<gene>
    <name evidence="2" type="ORF">FHR83_002085</name>
</gene>
<evidence type="ECO:0000256" key="1">
    <source>
        <dbReference type="SAM" id="SignalP"/>
    </source>
</evidence>
<protein>
    <recommendedName>
        <fullName evidence="4">Peptidase MA superfamily protein</fullName>
    </recommendedName>
</protein>
<feature type="signal peptide" evidence="1">
    <location>
        <begin position="1"/>
        <end position="26"/>
    </location>
</feature>
<name>A0A7W5FDG1_9ACTN</name>
<comment type="caution">
    <text evidence="2">The sequence shown here is derived from an EMBL/GenBank/DDBJ whole genome shotgun (WGS) entry which is preliminary data.</text>
</comment>
<keyword evidence="3" id="KW-1185">Reference proteome</keyword>
<sequence length="234" mass="24892">MRRRRWIIAGAVIGTLGLSAVGVAVAAPAVAAVACPQCYGLSSLGDGVYAEAADGTSEDAYRRMIAAANQRVASFYGGRTSSPRVLICATTDCYHRIGGGAEKGRALRTWALMLSPAGADETIAAHELAHTELRQRLGDAIGQVPYWFNEGLAVLVSGDARYLRAEGEADRCRMPYDEAVRVAEQSRDQATERTYMQAACVVSRWAGARGGPAAVSTLIDDLRAGKSFPDVVRI</sequence>
<evidence type="ECO:0000313" key="2">
    <source>
        <dbReference type="EMBL" id="MBB3094433.1"/>
    </source>
</evidence>
<reference evidence="2 3" key="1">
    <citation type="submission" date="2020-08" db="EMBL/GenBank/DDBJ databases">
        <title>Genomic Encyclopedia of Type Strains, Phase III (KMG-III): the genomes of soil and plant-associated and newly described type strains.</title>
        <authorList>
            <person name="Whitman W."/>
        </authorList>
    </citation>
    <scope>NUCLEOTIDE SEQUENCE [LARGE SCALE GENOMIC DNA]</scope>
    <source>
        <strain evidence="2 3">CECT 3287</strain>
    </source>
</reference>
<proteinExistence type="predicted"/>
<dbReference type="EMBL" id="JACHXF010000003">
    <property type="protein sequence ID" value="MBB3094433.1"/>
    <property type="molecule type" value="Genomic_DNA"/>
</dbReference>
<organism evidence="2 3">
    <name type="scientific">Actinoplanes campanulatus</name>
    <dbReference type="NCBI Taxonomy" id="113559"/>
    <lineage>
        <taxon>Bacteria</taxon>
        <taxon>Bacillati</taxon>
        <taxon>Actinomycetota</taxon>
        <taxon>Actinomycetes</taxon>
        <taxon>Micromonosporales</taxon>
        <taxon>Micromonosporaceae</taxon>
        <taxon>Actinoplanes</taxon>
    </lineage>
</organism>
<accession>A0A7W5FDG1</accession>
<evidence type="ECO:0008006" key="4">
    <source>
        <dbReference type="Google" id="ProtNLM"/>
    </source>
</evidence>